<keyword evidence="2" id="KW-0963">Cytoplasm</keyword>
<sequence length="174" mass="19361">MNRTTGKFDYSGMRYSIKNRAMNASTSDYTSGCESGWTMYLDQNSYNSDPYTTDFYTRYQHKGGYDDDDEDQSMVSDASSGPPPPHSAAYYGYTAAEDKKDKRADAKKEPKQKQTPCLDDTASSSIHHFSQGNVPPDYDSAAHFEGESVTKKRLGFFKSSTKGKSGSVAGRKRQ</sequence>
<dbReference type="Proteomes" id="UP000298416">
    <property type="component" value="Unassembled WGS sequence"/>
</dbReference>
<keyword evidence="3" id="KW-0203">Cytokinin biosynthesis</keyword>
<keyword evidence="9" id="KW-1185">Reference proteome</keyword>
<reference evidence="8" key="2">
    <citation type="submission" date="2020-08" db="EMBL/GenBank/DDBJ databases">
        <title>Plant Genome Project.</title>
        <authorList>
            <person name="Zhang R.-G."/>
        </authorList>
    </citation>
    <scope>NUCLEOTIDE SEQUENCE</scope>
    <source>
        <strain evidence="8">Huo1</strain>
        <tissue evidence="8">Leaf</tissue>
    </source>
</reference>
<accession>A0A8X8ZZA2</accession>
<organism evidence="8">
    <name type="scientific">Salvia splendens</name>
    <name type="common">Scarlet sage</name>
    <dbReference type="NCBI Taxonomy" id="180675"/>
    <lineage>
        <taxon>Eukaryota</taxon>
        <taxon>Viridiplantae</taxon>
        <taxon>Streptophyta</taxon>
        <taxon>Embryophyta</taxon>
        <taxon>Tracheophyta</taxon>
        <taxon>Spermatophyta</taxon>
        <taxon>Magnoliopsida</taxon>
        <taxon>eudicotyledons</taxon>
        <taxon>Gunneridae</taxon>
        <taxon>Pentapetalae</taxon>
        <taxon>asterids</taxon>
        <taxon>lamiids</taxon>
        <taxon>Lamiales</taxon>
        <taxon>Lamiaceae</taxon>
        <taxon>Nepetoideae</taxon>
        <taxon>Mentheae</taxon>
        <taxon>Salviinae</taxon>
        <taxon>Salvia</taxon>
        <taxon>Salvia subgen. Calosphace</taxon>
        <taxon>core Calosphace</taxon>
    </lineage>
</organism>
<feature type="region of interest" description="Disordered" evidence="7">
    <location>
        <begin position="60"/>
        <end position="174"/>
    </location>
</feature>
<feature type="compositionally biased region" description="Basic and acidic residues" evidence="7">
    <location>
        <begin position="96"/>
        <end position="112"/>
    </location>
</feature>
<keyword evidence="5" id="KW-0539">Nucleus</keyword>
<dbReference type="PANTHER" id="PTHR33347:SF34">
    <property type="entry name" value="PROTEIN SOB FIVE-LIKE 6"/>
    <property type="match status" value="1"/>
</dbReference>
<evidence type="ECO:0000256" key="1">
    <source>
        <dbReference type="ARBA" id="ARBA00004496"/>
    </source>
</evidence>
<dbReference type="AlphaFoldDB" id="A0A8X8ZZA2"/>
<evidence type="ECO:0000256" key="5">
    <source>
        <dbReference type="ARBA" id="ARBA00023242"/>
    </source>
</evidence>
<dbReference type="InterPro" id="IPR044670">
    <property type="entry name" value="SOFL"/>
</dbReference>
<dbReference type="EMBL" id="PNBA02000006">
    <property type="protein sequence ID" value="KAG6422051.1"/>
    <property type="molecule type" value="Genomic_DNA"/>
</dbReference>
<gene>
    <name evidence="8" type="ORF">SASPL_118612</name>
</gene>
<comment type="subcellular location">
    <subcellularLocation>
        <location evidence="1">Cytoplasm</location>
    </subcellularLocation>
</comment>
<proteinExistence type="inferred from homology"/>
<evidence type="ECO:0000256" key="6">
    <source>
        <dbReference type="ARBA" id="ARBA00024199"/>
    </source>
</evidence>
<reference evidence="8" key="1">
    <citation type="submission" date="2018-01" db="EMBL/GenBank/DDBJ databases">
        <authorList>
            <person name="Mao J.F."/>
        </authorList>
    </citation>
    <scope>NUCLEOTIDE SEQUENCE</scope>
    <source>
        <strain evidence="8">Huo1</strain>
        <tissue evidence="8">Leaf</tissue>
    </source>
</reference>
<feature type="compositionally biased region" description="Polar residues" evidence="7">
    <location>
        <begin position="121"/>
        <end position="133"/>
    </location>
</feature>
<comment type="caution">
    <text evidence="8">The sequence shown here is derived from an EMBL/GenBank/DDBJ whole genome shotgun (WGS) entry which is preliminary data.</text>
</comment>
<evidence type="ECO:0000256" key="2">
    <source>
        <dbReference type="ARBA" id="ARBA00022490"/>
    </source>
</evidence>
<dbReference type="GO" id="GO:0005737">
    <property type="term" value="C:cytoplasm"/>
    <property type="evidence" value="ECO:0007669"/>
    <property type="project" value="UniProtKB-SubCell"/>
</dbReference>
<evidence type="ECO:0000313" key="9">
    <source>
        <dbReference type="Proteomes" id="UP000298416"/>
    </source>
</evidence>
<dbReference type="PANTHER" id="PTHR33347">
    <property type="entry name" value="OSJNBA0091C07.3 PROTEIN"/>
    <property type="match status" value="1"/>
</dbReference>
<protein>
    <submittedName>
        <fullName evidence="8">Uncharacterized protein</fullName>
    </submittedName>
</protein>
<evidence type="ECO:0000256" key="3">
    <source>
        <dbReference type="ARBA" id="ARBA00022712"/>
    </source>
</evidence>
<comment type="similarity">
    <text evidence="6">Belongs to the SOFL plant protein family.</text>
</comment>
<evidence type="ECO:0000256" key="4">
    <source>
        <dbReference type="ARBA" id="ARBA00022864"/>
    </source>
</evidence>
<feature type="compositionally biased region" description="Low complexity" evidence="7">
    <location>
        <begin position="156"/>
        <end position="167"/>
    </location>
</feature>
<dbReference type="GO" id="GO:0009691">
    <property type="term" value="P:cytokinin biosynthetic process"/>
    <property type="evidence" value="ECO:0007669"/>
    <property type="project" value="UniProtKB-KW"/>
</dbReference>
<evidence type="ECO:0000313" key="8">
    <source>
        <dbReference type="EMBL" id="KAG6422051.1"/>
    </source>
</evidence>
<feature type="compositionally biased region" description="Basic and acidic residues" evidence="7">
    <location>
        <begin position="140"/>
        <end position="150"/>
    </location>
</feature>
<name>A0A8X8ZZA2_SALSN</name>
<keyword evidence="4" id="KW-0932">Cytokinin signaling pathway</keyword>
<evidence type="ECO:0000256" key="7">
    <source>
        <dbReference type="SAM" id="MobiDB-lite"/>
    </source>
</evidence>
<dbReference type="GO" id="GO:0009736">
    <property type="term" value="P:cytokinin-activated signaling pathway"/>
    <property type="evidence" value="ECO:0007669"/>
    <property type="project" value="UniProtKB-KW"/>
</dbReference>